<dbReference type="RefSeq" id="WP_169505597.1">
    <property type="nucleotide sequence ID" value="NZ_JABBPN010000012.1"/>
</dbReference>
<dbReference type="InterPro" id="IPR025890">
    <property type="entry name" value="Abhydrolase_bac"/>
</dbReference>
<dbReference type="InterPro" id="IPR029058">
    <property type="entry name" value="AB_hydrolase_fold"/>
</dbReference>
<accession>A0A848M9H2</accession>
<dbReference type="EMBL" id="JABBPN010000012">
    <property type="protein sequence ID" value="NMO96810.1"/>
    <property type="molecule type" value="Genomic_DNA"/>
</dbReference>
<keyword evidence="1" id="KW-0378">Hydrolase</keyword>
<dbReference type="SUPFAM" id="SSF53474">
    <property type="entry name" value="alpha/beta-Hydrolases"/>
    <property type="match status" value="1"/>
</dbReference>
<keyword evidence="2" id="KW-1185">Reference proteome</keyword>
<dbReference type="Gene3D" id="3.40.50.1820">
    <property type="entry name" value="alpha/beta hydrolase"/>
    <property type="match status" value="1"/>
</dbReference>
<name>A0A848M9H2_PAELE</name>
<dbReference type="GO" id="GO:0016787">
    <property type="term" value="F:hydrolase activity"/>
    <property type="evidence" value="ECO:0007669"/>
    <property type="project" value="UniProtKB-KW"/>
</dbReference>
<evidence type="ECO:0000313" key="2">
    <source>
        <dbReference type="Proteomes" id="UP000565468"/>
    </source>
</evidence>
<dbReference type="Proteomes" id="UP000565468">
    <property type="component" value="Unassembled WGS sequence"/>
</dbReference>
<dbReference type="Pfam" id="PF12715">
    <property type="entry name" value="Abhydrolase_7"/>
    <property type="match status" value="1"/>
</dbReference>
<gene>
    <name evidence="1" type="ORF">HII30_13675</name>
</gene>
<organism evidence="1 2">
    <name type="scientific">Paenibacillus lemnae</name>
    <dbReference type="NCBI Taxonomy" id="1330551"/>
    <lineage>
        <taxon>Bacteria</taxon>
        <taxon>Bacillati</taxon>
        <taxon>Bacillota</taxon>
        <taxon>Bacilli</taxon>
        <taxon>Bacillales</taxon>
        <taxon>Paenibacillaceae</taxon>
        <taxon>Paenibacillus</taxon>
    </lineage>
</organism>
<sequence length="341" mass="37918">MFQADAWMEQQYRKNMEKVAQQTREQSKEQRRRDLTDVMRKLIGEIETGELPAPVITERVSCPGYTRERVILSAAEGLEFGAYILIPDNCSEKALPAVLAIHGHGYGSREIAGMLPDGTADESPPGIHQHFAVQLVRRGVIVIAPDVVGFGERRLRSDTEKNPEAASSCYRMAVQLMMLGKTLTGLRIAELRKAVDYIVSRPEVDSAKIGVMGFSGGGLLAYTAAVLDERLKAIVLTGYTNTYKDSILAVQHCLCNYTPGMLTYAELPEWIGLLCPRPLFLESGLHDFIFPEAGFRKAEAEIQHIYNQAGASERLTVDLFPGGHEISGRKSYDWLCQQLRK</sequence>
<comment type="caution">
    <text evidence="1">The sequence shown here is derived from an EMBL/GenBank/DDBJ whole genome shotgun (WGS) entry which is preliminary data.</text>
</comment>
<dbReference type="AlphaFoldDB" id="A0A848M9H2"/>
<protein>
    <submittedName>
        <fullName evidence="1">Dienelactone hydrolase</fullName>
    </submittedName>
</protein>
<dbReference type="InterPro" id="IPR050261">
    <property type="entry name" value="FrsA_esterase"/>
</dbReference>
<proteinExistence type="predicted"/>
<reference evidence="1 2" key="1">
    <citation type="submission" date="2020-04" db="EMBL/GenBank/DDBJ databases">
        <title>Paenibacillus algicola sp. nov., a novel marine bacterium producing alginate lyase.</title>
        <authorList>
            <person name="Huang H."/>
        </authorList>
    </citation>
    <scope>NUCLEOTIDE SEQUENCE [LARGE SCALE GENOMIC DNA]</scope>
    <source>
        <strain evidence="1 2">L7-75</strain>
    </source>
</reference>
<evidence type="ECO:0000313" key="1">
    <source>
        <dbReference type="EMBL" id="NMO96810.1"/>
    </source>
</evidence>
<dbReference type="PANTHER" id="PTHR22946">
    <property type="entry name" value="DIENELACTONE HYDROLASE DOMAIN-CONTAINING PROTEIN-RELATED"/>
    <property type="match status" value="1"/>
</dbReference>